<reference evidence="4" key="1">
    <citation type="journal article" date="2006" name="PLoS Biol.">
        <title>Macronuclear genome sequence of the ciliate Tetrahymena thermophila, a model eukaryote.</title>
        <authorList>
            <person name="Eisen J.A."/>
            <person name="Coyne R.S."/>
            <person name="Wu M."/>
            <person name="Wu D."/>
            <person name="Thiagarajan M."/>
            <person name="Wortman J.R."/>
            <person name="Badger J.H."/>
            <person name="Ren Q."/>
            <person name="Amedeo P."/>
            <person name="Jones K.M."/>
            <person name="Tallon L.J."/>
            <person name="Delcher A.L."/>
            <person name="Salzberg S.L."/>
            <person name="Silva J.C."/>
            <person name="Haas B.J."/>
            <person name="Majoros W.H."/>
            <person name="Farzad M."/>
            <person name="Carlton J.M."/>
            <person name="Smith R.K. Jr."/>
            <person name="Garg J."/>
            <person name="Pearlman R.E."/>
            <person name="Karrer K.M."/>
            <person name="Sun L."/>
            <person name="Manning G."/>
            <person name="Elde N.C."/>
            <person name="Turkewitz A.P."/>
            <person name="Asai D.J."/>
            <person name="Wilkes D.E."/>
            <person name="Wang Y."/>
            <person name="Cai H."/>
            <person name="Collins K."/>
            <person name="Stewart B.A."/>
            <person name="Lee S.R."/>
            <person name="Wilamowska K."/>
            <person name="Weinberg Z."/>
            <person name="Ruzzo W.L."/>
            <person name="Wloga D."/>
            <person name="Gaertig J."/>
            <person name="Frankel J."/>
            <person name="Tsao C.-C."/>
            <person name="Gorovsky M.A."/>
            <person name="Keeling P.J."/>
            <person name="Waller R.F."/>
            <person name="Patron N.J."/>
            <person name="Cherry J.M."/>
            <person name="Stover N.A."/>
            <person name="Krieger C.J."/>
            <person name="del Toro C."/>
            <person name="Ryder H.F."/>
            <person name="Williamson S.C."/>
            <person name="Barbeau R.A."/>
            <person name="Hamilton E.P."/>
            <person name="Orias E."/>
        </authorList>
    </citation>
    <scope>NUCLEOTIDE SEQUENCE [LARGE SCALE GENOMIC DNA]</scope>
    <source>
        <strain evidence="4">SB210</strain>
    </source>
</reference>
<keyword evidence="4" id="KW-1185">Reference proteome</keyword>
<accession>I7M3Z7</accession>
<dbReference type="RefSeq" id="XP_001024856.2">
    <property type="nucleotide sequence ID" value="XM_001024856.2"/>
</dbReference>
<feature type="compositionally biased region" description="Low complexity" evidence="2">
    <location>
        <begin position="378"/>
        <end position="391"/>
    </location>
</feature>
<dbReference type="eggNOG" id="KOG4308">
    <property type="taxonomic scope" value="Eukaryota"/>
</dbReference>
<dbReference type="KEGG" id="tet:TTHERM_00239320"/>
<protein>
    <submittedName>
        <fullName evidence="3">Uncharacterized protein</fullName>
    </submittedName>
</protein>
<proteinExistence type="predicted"/>
<feature type="compositionally biased region" description="Basic and acidic residues" evidence="2">
    <location>
        <begin position="365"/>
        <end position="377"/>
    </location>
</feature>
<dbReference type="EMBL" id="GG662443">
    <property type="protein sequence ID" value="EAS04611.2"/>
    <property type="molecule type" value="Genomic_DNA"/>
</dbReference>
<evidence type="ECO:0000313" key="3">
    <source>
        <dbReference type="EMBL" id="EAS04611.2"/>
    </source>
</evidence>
<feature type="coiled-coil region" evidence="1">
    <location>
        <begin position="114"/>
        <end position="141"/>
    </location>
</feature>
<dbReference type="InParanoid" id="I7M3Z7"/>
<organism evidence="3 4">
    <name type="scientific">Tetrahymena thermophila (strain SB210)</name>
    <dbReference type="NCBI Taxonomy" id="312017"/>
    <lineage>
        <taxon>Eukaryota</taxon>
        <taxon>Sar</taxon>
        <taxon>Alveolata</taxon>
        <taxon>Ciliophora</taxon>
        <taxon>Intramacronucleata</taxon>
        <taxon>Oligohymenophorea</taxon>
        <taxon>Hymenostomatida</taxon>
        <taxon>Tetrahymenina</taxon>
        <taxon>Tetrahymenidae</taxon>
        <taxon>Tetrahymena</taxon>
    </lineage>
</organism>
<feature type="region of interest" description="Disordered" evidence="2">
    <location>
        <begin position="365"/>
        <end position="391"/>
    </location>
</feature>
<name>I7M3Z7_TETTS</name>
<keyword evidence="1" id="KW-0175">Coiled coil</keyword>
<evidence type="ECO:0000256" key="1">
    <source>
        <dbReference type="SAM" id="Coils"/>
    </source>
</evidence>
<evidence type="ECO:0000313" key="4">
    <source>
        <dbReference type="Proteomes" id="UP000009168"/>
    </source>
</evidence>
<dbReference type="GeneID" id="7828311"/>
<dbReference type="Proteomes" id="UP000009168">
    <property type="component" value="Unassembled WGS sequence"/>
</dbReference>
<gene>
    <name evidence="3" type="ORF">TTHERM_00239320</name>
</gene>
<sequence length="755" mass="88074">MVSIQQKDIFLKKSGLIRIDQLLGMKDKNHLCLVQAEDDVILFEIWDMYAERIIEQKKINLYNYELSSNVITLESNQLAFYGVIQETGVQCLFLVDVFASSDKKKKEIETQKIKNQQLIQMMIEEQQLDELDENNQLYKINLDNPESDILYRKDTAVSLNPQIKNKGVELANDCNHYKQTNFKNQNKEDFDANILDVDEDGNVELNEKLQQNDIEKKNYNQNGQMFKQANKKQQLNSFDESNIQSLPVIEDRNLPLFIEQLENKQDMSLMNSFITQDFQGISGINDLIEDINCINNFEYINFNRNEMLNYKEFLPSQQAKNEIQQPLDTVKEANDLSIRDNFSLTNSNIKNHQIDKYAPDYDASKLSSDKYQTEQDRSSSNNNKNNNNNNLNIRDTLLQQKNINFKTIFSSQCNNVNQINASSNNQCFSATVSNFNDSGIGFVNKYIGEDSQDVGCIYDGNQRELFQNCIEFYSEIYGQGYHGIIIVKNTYYMVNKDETFYLLLVLSVYRTGNSQQFAQYIIRKDVSSNLTNSIQIICVQNAHKIIIYDPSCDELIVWSYFTDPMLPSYYTFQQFQSLQIKYCFQNEIFHDTYHFVYKDIQSNMFKILSYDFKTGNNITKGFPNKELHNLRSPIIIKQQEAYAIKSNKQYFLVIPTIYKNQELTTYWNVYLLNCVTKQEGTYQEGFLSQIHTHVESSETDNNDIKTHFVPNFSMVSPNIYFFNTSDIHVNVQSAISTFIHNKDIHFKAITIAKEQ</sequence>
<evidence type="ECO:0000256" key="2">
    <source>
        <dbReference type="SAM" id="MobiDB-lite"/>
    </source>
</evidence>
<dbReference type="AlphaFoldDB" id="I7M3Z7"/>